<gene>
    <name evidence="1" type="ORF">CK501_14475</name>
</gene>
<evidence type="ECO:0000313" key="2">
    <source>
        <dbReference type="Proteomes" id="UP000218896"/>
    </source>
</evidence>
<evidence type="ECO:0000313" key="1">
    <source>
        <dbReference type="EMBL" id="PAU77892.1"/>
    </source>
</evidence>
<accession>A0A2A2EZX0</accession>
<dbReference type="AlphaFoldDB" id="A0A2A2EZX0"/>
<dbReference type="Proteomes" id="UP000218896">
    <property type="component" value="Unassembled WGS sequence"/>
</dbReference>
<reference evidence="1 2" key="1">
    <citation type="submission" date="2017-08" db="EMBL/GenBank/DDBJ databases">
        <title>Halovibrio sewagensis sp. nov., isolated from wastewater of high salinity.</title>
        <authorList>
            <person name="Dong X."/>
            <person name="Zhang G."/>
        </authorList>
    </citation>
    <scope>NUCLEOTIDE SEQUENCE [LARGE SCALE GENOMIC DNA]</scope>
    <source>
        <strain evidence="1 2">YL5-2</strain>
    </source>
</reference>
<proteinExistence type="predicted"/>
<comment type="caution">
    <text evidence="1">The sequence shown here is derived from an EMBL/GenBank/DDBJ whole genome shotgun (WGS) entry which is preliminary data.</text>
</comment>
<name>A0A2A2EZX0_9GAMM</name>
<sequence>MRFEVDWLTPSDREDEPMDAFTRCRLGLAVEGQQFFRHEDLLDKHAVQDAITTSAYPLALWFTANWWRLRWEPALNNNELPAAHDWKMSHLMGAAGGGYEWPNLAFASDGESLLLKLRPTRETSGSVRYIERLDTWVSADEFETGVDRFVEQTLEQLNRSTKQNTSLHELWQTLRDERANTWIAAQRQLEARLGYDPEEAPEALLKLLTGLFEKHGETAIQELACVGAEAIEGTIKDVQEHLARTKDAIKLPILSTRAMASALSNNKPGYPWEQGQTAAHETRRYLGIDKGPLLNRRFSEILEAPSQLLDHNESTHLPPIGIAEVRENGSNAKVSLGKKRKEARRFMSARLIADGIYAGKAGSWLPCTNASTVRQKFQRAFAQEFLCPYKDLIEWMNTTSPDDETMEAAADHFDVSPLLVNTVMVNHDHRPRSELEAYQQAI</sequence>
<keyword evidence="2" id="KW-1185">Reference proteome</keyword>
<organism evidence="1 2">
    <name type="scientific">Halovibrio salipaludis</name>
    <dbReference type="NCBI Taxonomy" id="2032626"/>
    <lineage>
        <taxon>Bacteria</taxon>
        <taxon>Pseudomonadati</taxon>
        <taxon>Pseudomonadota</taxon>
        <taxon>Gammaproteobacteria</taxon>
        <taxon>Oceanospirillales</taxon>
        <taxon>Halomonadaceae</taxon>
        <taxon>Halovibrio</taxon>
    </lineage>
</organism>
<dbReference type="EMBL" id="NSKD01000008">
    <property type="protein sequence ID" value="PAU77892.1"/>
    <property type="molecule type" value="Genomic_DNA"/>
</dbReference>
<protein>
    <submittedName>
        <fullName evidence="1">Uncharacterized protein</fullName>
    </submittedName>
</protein>